<evidence type="ECO:0000256" key="1">
    <source>
        <dbReference type="ARBA" id="ARBA00009686"/>
    </source>
</evidence>
<feature type="domain" description="Phosducin" evidence="4">
    <location>
        <begin position="65"/>
        <end position="275"/>
    </location>
</feature>
<dbReference type="Gene3D" id="1.10.168.10">
    <property type="entry name" value="Phosducin, domain 2"/>
    <property type="match status" value="1"/>
</dbReference>
<feature type="compositionally biased region" description="Basic and acidic residues" evidence="3">
    <location>
        <begin position="27"/>
        <end position="42"/>
    </location>
</feature>
<evidence type="ECO:0000256" key="3">
    <source>
        <dbReference type="SAM" id="MobiDB-lite"/>
    </source>
</evidence>
<feature type="region of interest" description="Disordered" evidence="3">
    <location>
        <begin position="22"/>
        <end position="71"/>
    </location>
</feature>
<dbReference type="InterPro" id="IPR023196">
    <property type="entry name" value="Phosducin_N_dom_sf"/>
</dbReference>
<name>A0A1Y2I163_9FUNG</name>
<dbReference type="AlphaFoldDB" id="A0A1Y2I163"/>
<dbReference type="InterPro" id="IPR036249">
    <property type="entry name" value="Thioredoxin-like_sf"/>
</dbReference>
<reference evidence="5 6" key="1">
    <citation type="submission" date="2016-07" db="EMBL/GenBank/DDBJ databases">
        <title>Pervasive Adenine N6-methylation of Active Genes in Fungi.</title>
        <authorList>
            <consortium name="DOE Joint Genome Institute"/>
            <person name="Mondo S.J."/>
            <person name="Dannebaum R.O."/>
            <person name="Kuo R.C."/>
            <person name="Labutti K."/>
            <person name="Haridas S."/>
            <person name="Kuo A."/>
            <person name="Salamov A."/>
            <person name="Ahrendt S.R."/>
            <person name="Lipzen A."/>
            <person name="Sullivan W."/>
            <person name="Andreopoulos W.B."/>
            <person name="Clum A."/>
            <person name="Lindquist E."/>
            <person name="Daum C."/>
            <person name="Ramamoorthy G.K."/>
            <person name="Gryganskyi A."/>
            <person name="Culley D."/>
            <person name="Magnuson J.K."/>
            <person name="James T.Y."/>
            <person name="O'Malley M.A."/>
            <person name="Stajich J.E."/>
            <person name="Spatafora J.W."/>
            <person name="Visel A."/>
            <person name="Grigoriev I.V."/>
        </authorList>
    </citation>
    <scope>NUCLEOTIDE SEQUENCE [LARGE SCALE GENOMIC DNA]</scope>
    <source>
        <strain evidence="5 6">PL171</strain>
    </source>
</reference>
<evidence type="ECO:0000256" key="2">
    <source>
        <dbReference type="ARBA" id="ARBA00022553"/>
    </source>
</evidence>
<dbReference type="OrthoDB" id="70588at2759"/>
<dbReference type="Pfam" id="PF02114">
    <property type="entry name" value="Phosducin"/>
    <property type="match status" value="1"/>
</dbReference>
<protein>
    <submittedName>
        <fullName evidence="5">Thioredoxin-like protein</fullName>
    </submittedName>
</protein>
<accession>A0A1Y2I163</accession>
<dbReference type="PANTHER" id="PTHR46052">
    <property type="entry name" value="PHOSDUCIN-LIKE PROTEIN"/>
    <property type="match status" value="1"/>
</dbReference>
<dbReference type="GO" id="GO:0008277">
    <property type="term" value="P:regulation of G protein-coupled receptor signaling pathway"/>
    <property type="evidence" value="ECO:0007669"/>
    <property type="project" value="InterPro"/>
</dbReference>
<keyword evidence="2" id="KW-0597">Phosphoprotein</keyword>
<dbReference type="PRINTS" id="PR00677">
    <property type="entry name" value="PHOSDUCIN"/>
</dbReference>
<dbReference type="EMBL" id="MCFL01000003">
    <property type="protein sequence ID" value="ORZ40600.1"/>
    <property type="molecule type" value="Genomic_DNA"/>
</dbReference>
<dbReference type="InterPro" id="IPR001200">
    <property type="entry name" value="Phosducin"/>
</dbReference>
<comment type="caution">
    <text evidence="5">The sequence shown here is derived from an EMBL/GenBank/DDBJ whole genome shotgun (WGS) entry which is preliminary data.</text>
</comment>
<organism evidence="5 6">
    <name type="scientific">Catenaria anguillulae PL171</name>
    <dbReference type="NCBI Taxonomy" id="765915"/>
    <lineage>
        <taxon>Eukaryota</taxon>
        <taxon>Fungi</taxon>
        <taxon>Fungi incertae sedis</taxon>
        <taxon>Blastocladiomycota</taxon>
        <taxon>Blastocladiomycetes</taxon>
        <taxon>Blastocladiales</taxon>
        <taxon>Catenariaceae</taxon>
        <taxon>Catenaria</taxon>
    </lineage>
</organism>
<dbReference type="InterPro" id="IPR051499">
    <property type="entry name" value="Phosducin-like_reg"/>
</dbReference>
<dbReference type="STRING" id="765915.A0A1Y2I163"/>
<dbReference type="SUPFAM" id="SSF52833">
    <property type="entry name" value="Thioredoxin-like"/>
    <property type="match status" value="1"/>
</dbReference>
<gene>
    <name evidence="5" type="ORF">BCR44DRAFT_1482345</name>
</gene>
<proteinExistence type="inferred from homology"/>
<dbReference type="Proteomes" id="UP000193411">
    <property type="component" value="Unassembled WGS sequence"/>
</dbReference>
<evidence type="ECO:0000313" key="5">
    <source>
        <dbReference type="EMBL" id="ORZ40600.1"/>
    </source>
</evidence>
<dbReference type="PANTHER" id="PTHR46052:SF1">
    <property type="entry name" value="PHOSDUCIN-LIKE PROTEIN"/>
    <property type="match status" value="1"/>
</dbReference>
<evidence type="ECO:0000259" key="4">
    <source>
        <dbReference type="Pfam" id="PF02114"/>
    </source>
</evidence>
<dbReference type="Gene3D" id="3.40.30.10">
    <property type="entry name" value="Glutaredoxin"/>
    <property type="match status" value="1"/>
</dbReference>
<dbReference type="InterPro" id="IPR024253">
    <property type="entry name" value="Phosducin_thioredoxin-like_dom"/>
</dbReference>
<evidence type="ECO:0000313" key="6">
    <source>
        <dbReference type="Proteomes" id="UP000193411"/>
    </source>
</evidence>
<sequence>MTDLDERLIKAIRAANDTDGLTLEPRALGEPDSDHDHNHQDDVAASCCPPSMAMMDPAMQRTSGPQTGPKGVLADYKHAQRIKQQQQQAKHKAYWDKINRSALSSTRPVLDEKMANDDDELDDDELLNQLDVDLADRYAAMRLDQIRQANQLPTFGTYREIGVTQFLKEVDEEHVGVSVIIHLYEPYITECQLLNKHLTALAPKFAHAKFLRMRASSSPSTNLDPVALPVLQVYRGGNLVSNLVRISDDMQELANSREYSADECETVLKAHGVLRDGDEADGGGGAGSTQESAYQMRRLRGLEIGHGCTQSDEDSEDD</sequence>
<comment type="similarity">
    <text evidence="1">Belongs to the phosducin family.</text>
</comment>
<keyword evidence="6" id="KW-1185">Reference proteome</keyword>